<dbReference type="PROSITE" id="PS50943">
    <property type="entry name" value="HTH_CROC1"/>
    <property type="match status" value="1"/>
</dbReference>
<dbReference type="CDD" id="cd00093">
    <property type="entry name" value="HTH_XRE"/>
    <property type="match status" value="1"/>
</dbReference>
<protein>
    <submittedName>
        <fullName evidence="5">Helix-turn-helix domain-containing protein</fullName>
    </submittedName>
</protein>
<feature type="domain" description="HTH cro/C1-type" evidence="4">
    <location>
        <begin position="38"/>
        <end position="73"/>
    </location>
</feature>
<gene>
    <name evidence="5" type="ORF">EU555_35445</name>
</gene>
<dbReference type="InterPro" id="IPR010982">
    <property type="entry name" value="Lambda_DNA-bd_dom_sf"/>
</dbReference>
<comment type="caution">
    <text evidence="5">The sequence shown here is derived from an EMBL/GenBank/DDBJ whole genome shotgun (WGS) entry which is preliminary data.</text>
</comment>
<dbReference type="Pfam" id="PF01381">
    <property type="entry name" value="HTH_3"/>
    <property type="match status" value="1"/>
</dbReference>
<proteinExistence type="predicted"/>
<dbReference type="PANTHER" id="PTHR36511:SF3">
    <property type="entry name" value="ANTITOXIN HIGA-2"/>
    <property type="match status" value="1"/>
</dbReference>
<sequence>MDDAMFNDLTRSLEQAAAHARGETVPGLRVHVPREVDVAAIRKATELSQDVFASRIGVAVGTLRNWEQGRRKPEGPARVLLALLERNPRLVEETLGAKG</sequence>
<keyword evidence="1" id="KW-0805">Transcription regulation</keyword>
<evidence type="ECO:0000256" key="2">
    <source>
        <dbReference type="ARBA" id="ARBA00023125"/>
    </source>
</evidence>
<evidence type="ECO:0000256" key="1">
    <source>
        <dbReference type="ARBA" id="ARBA00023015"/>
    </source>
</evidence>
<dbReference type="InterPro" id="IPR001387">
    <property type="entry name" value="Cro/C1-type_HTH"/>
</dbReference>
<dbReference type="PANTHER" id="PTHR36511">
    <property type="entry name" value="MERR FAMILY BACTERIAL REGULATORY PROTEIN"/>
    <property type="match status" value="1"/>
</dbReference>
<dbReference type="RefSeq" id="WP_135420029.1">
    <property type="nucleotide sequence ID" value="NZ_SRLB01000070.1"/>
</dbReference>
<dbReference type="EMBL" id="SRLB01000070">
    <property type="protein sequence ID" value="TGD91902.1"/>
    <property type="molecule type" value="Genomic_DNA"/>
</dbReference>
<dbReference type="Proteomes" id="UP000297535">
    <property type="component" value="Unassembled WGS sequence"/>
</dbReference>
<organism evidence="5 6">
    <name type="scientific">Methylobacterium nonmethylotrophicum</name>
    <dbReference type="NCBI Taxonomy" id="1141884"/>
    <lineage>
        <taxon>Bacteria</taxon>
        <taxon>Pseudomonadati</taxon>
        <taxon>Pseudomonadota</taxon>
        <taxon>Alphaproteobacteria</taxon>
        <taxon>Hyphomicrobiales</taxon>
        <taxon>Methylobacteriaceae</taxon>
        <taxon>Methylobacterium</taxon>
    </lineage>
</organism>
<evidence type="ECO:0000259" key="4">
    <source>
        <dbReference type="PROSITE" id="PS50943"/>
    </source>
</evidence>
<evidence type="ECO:0000313" key="5">
    <source>
        <dbReference type="EMBL" id="TGD91902.1"/>
    </source>
</evidence>
<keyword evidence="2" id="KW-0238">DNA-binding</keyword>
<dbReference type="OrthoDB" id="461984at2"/>
<dbReference type="SUPFAM" id="SSF47413">
    <property type="entry name" value="lambda repressor-like DNA-binding domains"/>
    <property type="match status" value="1"/>
</dbReference>
<dbReference type="GO" id="GO:0003677">
    <property type="term" value="F:DNA binding"/>
    <property type="evidence" value="ECO:0007669"/>
    <property type="project" value="UniProtKB-KW"/>
</dbReference>
<evidence type="ECO:0000313" key="6">
    <source>
        <dbReference type="Proteomes" id="UP000297535"/>
    </source>
</evidence>
<evidence type="ECO:0000256" key="3">
    <source>
        <dbReference type="ARBA" id="ARBA00023163"/>
    </source>
</evidence>
<reference evidence="5 6" key="1">
    <citation type="submission" date="2019-04" db="EMBL/GenBank/DDBJ databases">
        <authorList>
            <person name="Feng G."/>
            <person name="Zhu H."/>
        </authorList>
    </citation>
    <scope>NUCLEOTIDE SEQUENCE [LARGE SCALE GENOMIC DNA]</scope>
    <source>
        <strain evidence="5 6">6HR-1</strain>
    </source>
</reference>
<dbReference type="Gene3D" id="1.10.260.40">
    <property type="entry name" value="lambda repressor-like DNA-binding domains"/>
    <property type="match status" value="1"/>
</dbReference>
<dbReference type="SMART" id="SM00530">
    <property type="entry name" value="HTH_XRE"/>
    <property type="match status" value="1"/>
</dbReference>
<keyword evidence="3" id="KW-0804">Transcription</keyword>
<accession>A0A4Z0NED5</accession>
<dbReference type="InterPro" id="IPR052359">
    <property type="entry name" value="HTH-type_reg/antitoxin"/>
</dbReference>
<dbReference type="AlphaFoldDB" id="A0A4Z0NED5"/>
<name>A0A4Z0NED5_9HYPH</name>
<keyword evidence="6" id="KW-1185">Reference proteome</keyword>